<reference evidence="1 2" key="1">
    <citation type="submission" date="2023-07" db="EMBL/GenBank/DDBJ databases">
        <title>Genomic Encyclopedia of Type Strains, Phase IV (KMG-IV): sequencing the most valuable type-strain genomes for metagenomic binning, comparative biology and taxonomic classification.</title>
        <authorList>
            <person name="Goeker M."/>
        </authorList>
    </citation>
    <scope>NUCLEOTIDE SEQUENCE [LARGE SCALE GENOMIC DNA]</scope>
    <source>
        <strain evidence="1 2">DSM 40573</strain>
    </source>
</reference>
<sequence>MTTTHPTPPVAPEAAWNRITGVHRNLDRLARHLLKRSAGTDVSLPPPDFTHPQTAFFFATIWMRAWYSEAWAASSRWLYEQAAALGHTPPEKDFADTMRRLRAFLVHHMDASVSESEETERVCNEWFERACGSVVPQSIVEWQHCLARLLEQNEAYAHFMLAIAKSVERSPEKSTLVLQWRAALERQDYPRYRKSLQEAAGDLGLQRLNDQKLNSIHARYRVRWARALEKLAHDADFEREIRLRAEWALLADTSGALIVSASDVMEALGLSPGPQVARALRLAQVLQEFHPDDSAEQLLQRLSVQWTAVRQ</sequence>
<dbReference type="EMBL" id="JAUSWC010000003">
    <property type="protein sequence ID" value="MDQ0486140.1"/>
    <property type="molecule type" value="Genomic_DNA"/>
</dbReference>
<gene>
    <name evidence="1" type="ORF">QO019_000972</name>
</gene>
<evidence type="ECO:0000313" key="1">
    <source>
        <dbReference type="EMBL" id="MDQ0486140.1"/>
    </source>
</evidence>
<dbReference type="RefSeq" id="WP_168713447.1">
    <property type="nucleotide sequence ID" value="NZ_JAUSWC010000003.1"/>
</dbReference>
<organism evidence="1 2">
    <name type="scientific">Streptomyces thermodiastaticus</name>
    <dbReference type="NCBI Taxonomy" id="44061"/>
    <lineage>
        <taxon>Bacteria</taxon>
        <taxon>Bacillati</taxon>
        <taxon>Actinomycetota</taxon>
        <taxon>Actinomycetes</taxon>
        <taxon>Kitasatosporales</taxon>
        <taxon>Streptomycetaceae</taxon>
        <taxon>Streptomyces</taxon>
    </lineage>
</organism>
<name>A0ABU0K9V0_9ACTN</name>
<protein>
    <submittedName>
        <fullName evidence="1">Uncharacterized protein</fullName>
    </submittedName>
</protein>
<dbReference type="Proteomes" id="UP001236795">
    <property type="component" value="Unassembled WGS sequence"/>
</dbReference>
<evidence type="ECO:0000313" key="2">
    <source>
        <dbReference type="Proteomes" id="UP001236795"/>
    </source>
</evidence>
<comment type="caution">
    <text evidence="1">The sequence shown here is derived from an EMBL/GenBank/DDBJ whole genome shotgun (WGS) entry which is preliminary data.</text>
</comment>
<keyword evidence="2" id="KW-1185">Reference proteome</keyword>
<dbReference type="SUPFAM" id="SSF81891">
    <property type="entry name" value="Poly A polymerase C-terminal region-like"/>
    <property type="match status" value="1"/>
</dbReference>
<proteinExistence type="predicted"/>
<accession>A0ABU0K9V0</accession>